<dbReference type="EC" id="2.7.1.76" evidence="4"/>
<dbReference type="RefSeq" id="WP_033518454.1">
    <property type="nucleotide sequence ID" value="NZ_JGYV01000017.1"/>
</dbReference>
<sequence length="245" mass="28243">MIYIQAPIGVGKTALTNYLSEDLQTTGFYEKVDEMPMLKEFYSDGAKSRDDKSFALQIAFLNYRYRQLRQAIHLQATQGERNTVFDSSLLSDSLMAFNLYKRGEFPEAMYNLYIDLNRNMVDNVAGHPFNGAPDLIVYLDAPFELMLERIAMRGRAMETSDPGLTDYYRSVWETYKAWYDSYSRSVVMRIDAGRYDFVHDETDRMAVLDAIEDKLEALGCLTESEREDIRRRRAAKAAATVDDND</sequence>
<keyword evidence="2" id="KW-0547">Nucleotide-binding</keyword>
<dbReference type="SUPFAM" id="SSF52540">
    <property type="entry name" value="P-loop containing nucleoside triphosphate hydrolases"/>
    <property type="match status" value="1"/>
</dbReference>
<dbReference type="OrthoDB" id="9776634at2"/>
<comment type="caution">
    <text evidence="4">The sequence shown here is derived from an EMBL/GenBank/DDBJ whole genome shotgun (WGS) entry which is preliminary data.</text>
</comment>
<evidence type="ECO:0000256" key="2">
    <source>
        <dbReference type="PIRSR" id="PIRSR000705-3"/>
    </source>
</evidence>
<dbReference type="PIRSF" id="PIRSF000705">
    <property type="entry name" value="DNK"/>
    <property type="match status" value="1"/>
</dbReference>
<dbReference type="STRING" id="1688.BCUN_0890"/>
<organism evidence="4 5">
    <name type="scientific">Bifidobacterium cuniculi</name>
    <dbReference type="NCBI Taxonomy" id="1688"/>
    <lineage>
        <taxon>Bacteria</taxon>
        <taxon>Bacillati</taxon>
        <taxon>Actinomycetota</taxon>
        <taxon>Actinomycetes</taxon>
        <taxon>Bifidobacteriales</taxon>
        <taxon>Bifidobacteriaceae</taxon>
        <taxon>Bifidobacterium</taxon>
    </lineage>
</organism>
<feature type="domain" description="Deoxynucleoside kinase" evidence="3">
    <location>
        <begin position="2"/>
        <end position="213"/>
    </location>
</feature>
<keyword evidence="4" id="KW-0418">Kinase</keyword>
<dbReference type="InterPro" id="IPR027417">
    <property type="entry name" value="P-loop_NTPase"/>
</dbReference>
<dbReference type="Gene3D" id="3.40.50.300">
    <property type="entry name" value="P-loop containing nucleotide triphosphate hydrolases"/>
    <property type="match status" value="1"/>
</dbReference>
<dbReference type="PANTHER" id="PTHR10513:SF35">
    <property type="entry name" value="DEOXYADENOSINE KINASE"/>
    <property type="match status" value="1"/>
</dbReference>
<dbReference type="InterPro" id="IPR031314">
    <property type="entry name" value="DNK_dom"/>
</dbReference>
<proteinExistence type="predicted"/>
<accession>A0A087AQ64</accession>
<keyword evidence="2" id="KW-0067">ATP-binding</keyword>
<dbReference type="eggNOG" id="COG1428">
    <property type="taxonomic scope" value="Bacteria"/>
</dbReference>
<dbReference type="GO" id="GO:0005737">
    <property type="term" value="C:cytoplasm"/>
    <property type="evidence" value="ECO:0007669"/>
    <property type="project" value="TreeGrafter"/>
</dbReference>
<feature type="active site" description="Proton acceptor" evidence="1">
    <location>
        <position position="86"/>
    </location>
</feature>
<dbReference type="InterPro" id="IPR050566">
    <property type="entry name" value="Deoxyribonucleoside_kinase"/>
</dbReference>
<keyword evidence="4" id="KW-0808">Transferase</keyword>
<dbReference type="EMBL" id="JGYV01000017">
    <property type="protein sequence ID" value="KFI60914.1"/>
    <property type="molecule type" value="Genomic_DNA"/>
</dbReference>
<dbReference type="InterPro" id="IPR002624">
    <property type="entry name" value="DCK/DGK"/>
</dbReference>
<reference evidence="4 5" key="1">
    <citation type="submission" date="2014-03" db="EMBL/GenBank/DDBJ databases">
        <title>Genomics of Bifidobacteria.</title>
        <authorList>
            <person name="Ventura M."/>
            <person name="Milani C."/>
            <person name="Lugli G.A."/>
        </authorList>
    </citation>
    <scope>NUCLEOTIDE SEQUENCE [LARGE SCALE GENOMIC DNA]</scope>
    <source>
        <strain evidence="4 5">LMG 10738</strain>
    </source>
</reference>
<dbReference type="PANTHER" id="PTHR10513">
    <property type="entry name" value="DEOXYNUCLEOSIDE KINASE"/>
    <property type="match status" value="1"/>
</dbReference>
<name>A0A087AQ64_9BIFI</name>
<evidence type="ECO:0000256" key="1">
    <source>
        <dbReference type="PIRSR" id="PIRSR000705-1"/>
    </source>
</evidence>
<evidence type="ECO:0000313" key="5">
    <source>
        <dbReference type="Proteomes" id="UP000029067"/>
    </source>
</evidence>
<dbReference type="GO" id="GO:0005524">
    <property type="term" value="F:ATP binding"/>
    <property type="evidence" value="ECO:0007669"/>
    <property type="project" value="UniProtKB-KW"/>
</dbReference>
<protein>
    <submittedName>
        <fullName evidence="4">Deoxynucleoside kinase</fullName>
        <ecNumber evidence="4">2.7.1.76</ecNumber>
    </submittedName>
</protein>
<dbReference type="Pfam" id="PF01712">
    <property type="entry name" value="dNK"/>
    <property type="match status" value="1"/>
</dbReference>
<evidence type="ECO:0000313" key="4">
    <source>
        <dbReference type="EMBL" id="KFI60914.1"/>
    </source>
</evidence>
<evidence type="ECO:0000259" key="3">
    <source>
        <dbReference type="Pfam" id="PF01712"/>
    </source>
</evidence>
<gene>
    <name evidence="4" type="ORF">BCUN_0890</name>
</gene>
<dbReference type="AlphaFoldDB" id="A0A087AQ64"/>
<dbReference type="Proteomes" id="UP000029067">
    <property type="component" value="Unassembled WGS sequence"/>
</dbReference>
<feature type="binding site" evidence="2">
    <location>
        <begin position="149"/>
        <end position="153"/>
    </location>
    <ligand>
        <name>ATP</name>
        <dbReference type="ChEBI" id="CHEBI:30616"/>
    </ligand>
</feature>
<keyword evidence="5" id="KW-1185">Reference proteome</keyword>
<dbReference type="GO" id="GO:0004136">
    <property type="term" value="F:deoxyadenosine kinase activity"/>
    <property type="evidence" value="ECO:0007669"/>
    <property type="project" value="UniProtKB-EC"/>
</dbReference>